<keyword evidence="3" id="KW-0539">Nucleus</keyword>
<dbReference type="PROSITE" id="PS51294">
    <property type="entry name" value="HTH_MYB"/>
    <property type="match status" value="1"/>
</dbReference>
<accession>A0A8T2S5I5</accession>
<evidence type="ECO:0000256" key="4">
    <source>
        <dbReference type="SAM" id="MobiDB-lite"/>
    </source>
</evidence>
<dbReference type="Pfam" id="PF00249">
    <property type="entry name" value="Myb_DNA-binding"/>
    <property type="match status" value="1"/>
</dbReference>
<protein>
    <recommendedName>
        <fullName evidence="5">HTH myb-type domain-containing protein</fullName>
    </recommendedName>
</protein>
<dbReference type="PANTHER" id="PTHR31314:SF164">
    <property type="entry name" value="HTH MYB-TYPE DOMAIN-CONTAINING PROTEIN"/>
    <property type="match status" value="1"/>
</dbReference>
<feature type="compositionally biased region" description="Basic and acidic residues" evidence="4">
    <location>
        <begin position="449"/>
        <end position="470"/>
    </location>
</feature>
<dbReference type="OrthoDB" id="551907at2759"/>
<dbReference type="InterPro" id="IPR009057">
    <property type="entry name" value="Homeodomain-like_sf"/>
</dbReference>
<proteinExistence type="predicted"/>
<evidence type="ECO:0000256" key="2">
    <source>
        <dbReference type="ARBA" id="ARBA00023163"/>
    </source>
</evidence>
<dbReference type="PANTHER" id="PTHR31314">
    <property type="entry name" value="MYB FAMILY TRANSCRIPTION FACTOR PHL7-LIKE"/>
    <property type="match status" value="1"/>
</dbReference>
<evidence type="ECO:0000256" key="3">
    <source>
        <dbReference type="ARBA" id="ARBA00023242"/>
    </source>
</evidence>
<dbReference type="SUPFAM" id="SSF46689">
    <property type="entry name" value="Homeodomain-like"/>
    <property type="match status" value="1"/>
</dbReference>
<name>A0A8T2S5I5_CERRI</name>
<dbReference type="FunFam" id="1.10.10.60:FF:000002">
    <property type="entry name" value="Myb family transcription factor"/>
    <property type="match status" value="1"/>
</dbReference>
<keyword evidence="2" id="KW-0804">Transcription</keyword>
<evidence type="ECO:0000313" key="6">
    <source>
        <dbReference type="EMBL" id="KAH7306693.1"/>
    </source>
</evidence>
<dbReference type="InterPro" id="IPR046955">
    <property type="entry name" value="PHR1-like"/>
</dbReference>
<feature type="region of interest" description="Disordered" evidence="4">
    <location>
        <begin position="449"/>
        <end position="478"/>
    </location>
</feature>
<gene>
    <name evidence="6" type="ORF">KP509_22G025700</name>
</gene>
<evidence type="ECO:0000256" key="1">
    <source>
        <dbReference type="ARBA" id="ARBA00023015"/>
    </source>
</evidence>
<dbReference type="GO" id="GO:0003677">
    <property type="term" value="F:DNA binding"/>
    <property type="evidence" value="ECO:0007669"/>
    <property type="project" value="InterPro"/>
</dbReference>
<dbReference type="Gene3D" id="1.10.10.60">
    <property type="entry name" value="Homeodomain-like"/>
    <property type="match status" value="1"/>
</dbReference>
<dbReference type="NCBIfam" id="TIGR01557">
    <property type="entry name" value="myb_SHAQKYF"/>
    <property type="match status" value="1"/>
</dbReference>
<sequence>MASLYVNLVALAANSHFGAINSRSCLPFFIVNLPTAFLAMRFTTHGRSMVPSIYMDDLRVNPAVKKKDQEEEQAEKIVFCMGNPCTNFYTGPLDWGSSPSSDIDEVGTEQSTVLGEEDTRNRRISPSCINGNHKSHIQGNESFAFTSSGSLSIGGSPIRTSSGHAGTVRQYIRSKMPRLRWTAELHHCFEQAVERLGGQERATPKLVLQMMDVKGLTIAHVKSHLQMYRSMKNDLTSNLDGPLGSCSAEERNPASTYRKRGANNQELARQPLMLSGVPEGVNLRRRYECNSYVVNPEREDNVPVKYLQDPAAFLTDRYSISPTFDASVASTGMARQKTEVPAASFHLLSDIGAKRNSSLSSRQQNCTGLTEFRTFNHCHDHSKKEDPQLTNMTIELPPFAKFWQLEHSEDSTPTRTLQLLPTGNVTPHAKERSDPLALSLSSSRTAAEEAAKLREDEFKQWTPELTRKPNSEASINPSKQVSLDLRISMI</sequence>
<keyword evidence="1" id="KW-0805">Transcription regulation</keyword>
<dbReference type="AlphaFoldDB" id="A0A8T2S5I5"/>
<organism evidence="6 7">
    <name type="scientific">Ceratopteris richardii</name>
    <name type="common">Triangle waterfern</name>
    <dbReference type="NCBI Taxonomy" id="49495"/>
    <lineage>
        <taxon>Eukaryota</taxon>
        <taxon>Viridiplantae</taxon>
        <taxon>Streptophyta</taxon>
        <taxon>Embryophyta</taxon>
        <taxon>Tracheophyta</taxon>
        <taxon>Polypodiopsida</taxon>
        <taxon>Polypodiidae</taxon>
        <taxon>Polypodiales</taxon>
        <taxon>Pteridineae</taxon>
        <taxon>Pteridaceae</taxon>
        <taxon>Parkerioideae</taxon>
        <taxon>Ceratopteris</taxon>
    </lineage>
</organism>
<reference evidence="6" key="1">
    <citation type="submission" date="2021-08" db="EMBL/GenBank/DDBJ databases">
        <title>WGS assembly of Ceratopteris richardii.</title>
        <authorList>
            <person name="Marchant D.B."/>
            <person name="Chen G."/>
            <person name="Jenkins J."/>
            <person name="Shu S."/>
            <person name="Leebens-Mack J."/>
            <person name="Grimwood J."/>
            <person name="Schmutz J."/>
            <person name="Soltis P."/>
            <person name="Soltis D."/>
            <person name="Chen Z.-H."/>
        </authorList>
    </citation>
    <scope>NUCLEOTIDE SEQUENCE</scope>
    <source>
        <strain evidence="6">Whitten #5841</strain>
        <tissue evidence="6">Leaf</tissue>
    </source>
</reference>
<evidence type="ECO:0000259" key="5">
    <source>
        <dbReference type="PROSITE" id="PS51294"/>
    </source>
</evidence>
<keyword evidence="7" id="KW-1185">Reference proteome</keyword>
<evidence type="ECO:0000313" key="7">
    <source>
        <dbReference type="Proteomes" id="UP000825935"/>
    </source>
</evidence>
<dbReference type="InterPro" id="IPR001005">
    <property type="entry name" value="SANT/Myb"/>
</dbReference>
<feature type="domain" description="HTH myb-type" evidence="5">
    <location>
        <begin position="173"/>
        <end position="233"/>
    </location>
</feature>
<comment type="caution">
    <text evidence="6">The sequence shown here is derived from an EMBL/GenBank/DDBJ whole genome shotgun (WGS) entry which is preliminary data.</text>
</comment>
<feature type="region of interest" description="Disordered" evidence="4">
    <location>
        <begin position="424"/>
        <end position="443"/>
    </location>
</feature>
<dbReference type="EMBL" id="CM035427">
    <property type="protein sequence ID" value="KAH7306693.1"/>
    <property type="molecule type" value="Genomic_DNA"/>
</dbReference>
<dbReference type="InterPro" id="IPR017930">
    <property type="entry name" value="Myb_dom"/>
</dbReference>
<dbReference type="GO" id="GO:0003700">
    <property type="term" value="F:DNA-binding transcription factor activity"/>
    <property type="evidence" value="ECO:0007669"/>
    <property type="project" value="InterPro"/>
</dbReference>
<dbReference type="Proteomes" id="UP000825935">
    <property type="component" value="Chromosome 22"/>
</dbReference>
<dbReference type="InterPro" id="IPR006447">
    <property type="entry name" value="Myb_dom_plants"/>
</dbReference>